<feature type="transmembrane region" description="Helical" evidence="9">
    <location>
        <begin position="321"/>
        <end position="338"/>
    </location>
</feature>
<accession>A0AAV1DU94</accession>
<organism evidence="11 12">
    <name type="scientific">Oldenlandia corymbosa var. corymbosa</name>
    <dbReference type="NCBI Taxonomy" id="529605"/>
    <lineage>
        <taxon>Eukaryota</taxon>
        <taxon>Viridiplantae</taxon>
        <taxon>Streptophyta</taxon>
        <taxon>Embryophyta</taxon>
        <taxon>Tracheophyta</taxon>
        <taxon>Spermatophyta</taxon>
        <taxon>Magnoliopsida</taxon>
        <taxon>eudicotyledons</taxon>
        <taxon>Gunneridae</taxon>
        <taxon>Pentapetalae</taxon>
        <taxon>asterids</taxon>
        <taxon>lamiids</taxon>
        <taxon>Gentianales</taxon>
        <taxon>Rubiaceae</taxon>
        <taxon>Rubioideae</taxon>
        <taxon>Spermacoceae</taxon>
        <taxon>Hedyotis-Oldenlandia complex</taxon>
        <taxon>Oldenlandia</taxon>
    </lineage>
</organism>
<keyword evidence="7" id="KW-0539">Nucleus</keyword>
<evidence type="ECO:0000256" key="4">
    <source>
        <dbReference type="ARBA" id="ARBA00022729"/>
    </source>
</evidence>
<evidence type="ECO:0000256" key="6">
    <source>
        <dbReference type="ARBA" id="ARBA00023136"/>
    </source>
</evidence>
<reference evidence="11" key="1">
    <citation type="submission" date="2023-03" db="EMBL/GenBank/DDBJ databases">
        <authorList>
            <person name="Julca I."/>
        </authorList>
    </citation>
    <scope>NUCLEOTIDE SEQUENCE</scope>
</reference>
<comment type="subcellular location">
    <subcellularLocation>
        <location evidence="1">Nucleus inner membrane</location>
        <topology evidence="1">Multi-pass membrane protein</topology>
        <orientation evidence="1">Nucleoplasmic side</orientation>
    </subcellularLocation>
</comment>
<comment type="similarity">
    <text evidence="2">Belongs to the NEMP family.</text>
</comment>
<protein>
    <submittedName>
        <fullName evidence="11">OLC1v1011437C1</fullName>
    </submittedName>
</protein>
<keyword evidence="12" id="KW-1185">Reference proteome</keyword>
<name>A0AAV1DU94_OLDCO</name>
<evidence type="ECO:0000256" key="3">
    <source>
        <dbReference type="ARBA" id="ARBA00022692"/>
    </source>
</evidence>
<feature type="transmembrane region" description="Helical" evidence="9">
    <location>
        <begin position="262"/>
        <end position="282"/>
    </location>
</feature>
<keyword evidence="5 9" id="KW-1133">Transmembrane helix</keyword>
<feature type="signal peptide" evidence="10">
    <location>
        <begin position="1"/>
        <end position="27"/>
    </location>
</feature>
<feature type="transmembrane region" description="Helical" evidence="9">
    <location>
        <begin position="190"/>
        <end position="209"/>
    </location>
</feature>
<gene>
    <name evidence="11" type="ORF">OLC1_LOCUS18715</name>
</gene>
<dbReference type="GO" id="GO:0005637">
    <property type="term" value="C:nuclear inner membrane"/>
    <property type="evidence" value="ECO:0007669"/>
    <property type="project" value="UniProtKB-SubCell"/>
</dbReference>
<dbReference type="Pfam" id="PF10225">
    <property type="entry name" value="NEMP"/>
    <property type="match status" value="1"/>
</dbReference>
<dbReference type="AlphaFoldDB" id="A0AAV1DU94"/>
<keyword evidence="4 10" id="KW-0732">Signal</keyword>
<proteinExistence type="inferred from homology"/>
<feature type="compositionally biased region" description="Polar residues" evidence="8">
    <location>
        <begin position="402"/>
        <end position="411"/>
    </location>
</feature>
<evidence type="ECO:0000256" key="9">
    <source>
        <dbReference type="SAM" id="Phobius"/>
    </source>
</evidence>
<sequence>MGAVISPGRVVFIILCILLTSVRTSSSITPSEDLILVVSQNTTLELLPSILVQNAPGSKPGAKVLCERLRIQGLPRLKHLEKFPNSVRVKVTYVGSSIRPPPVQVCFHRNSTIGIGMCPQGQWENLNKGVWMKSMSPFDHKFLDIRMGSSYAEPIEVSLQEEVFFYRVIFLVLGMALLTLASFLSNSLVFYYSGAMTVGVLLVILMVLFQGMKLLPTGRKSSLALSLYAFTVGLGSFLLSYLPRLLRTILNEIGISEDMYNPLGVFLFLFLGIAGSWLGFWVVRKLVLAEDGSIDVGVSHFVAWSIRILASVMILQSSNDPLLAVEALLFAIFTSLMLRRFGNLKYLRHLYRKFSRLRKLDGRKFVEEYTSPVLESCSPKSFAETPLSRSPSTESRGYARKSPNQQSSPETFYSIYHRTPERRKFSKEEWNKFTKDSTKAALESLVSSPDFREWAVAHADRLTLAPKMEAKSSDRWRWFR</sequence>
<keyword evidence="3 9" id="KW-0812">Transmembrane</keyword>
<evidence type="ECO:0000313" key="12">
    <source>
        <dbReference type="Proteomes" id="UP001161247"/>
    </source>
</evidence>
<dbReference type="EMBL" id="OX459123">
    <property type="protein sequence ID" value="CAI9111259.1"/>
    <property type="molecule type" value="Genomic_DNA"/>
</dbReference>
<keyword evidence="6 9" id="KW-0472">Membrane</keyword>
<feature type="transmembrane region" description="Helical" evidence="9">
    <location>
        <begin position="164"/>
        <end position="184"/>
    </location>
</feature>
<evidence type="ECO:0000256" key="8">
    <source>
        <dbReference type="SAM" id="MobiDB-lite"/>
    </source>
</evidence>
<dbReference type="PANTHER" id="PTHR31587">
    <property type="entry name" value="TRANSMEMBRANE PROTEIN (DUF2215)"/>
    <property type="match status" value="1"/>
</dbReference>
<evidence type="ECO:0000313" key="11">
    <source>
        <dbReference type="EMBL" id="CAI9111259.1"/>
    </source>
</evidence>
<evidence type="ECO:0000256" key="1">
    <source>
        <dbReference type="ARBA" id="ARBA00004575"/>
    </source>
</evidence>
<evidence type="ECO:0000256" key="2">
    <source>
        <dbReference type="ARBA" id="ARBA00005748"/>
    </source>
</evidence>
<dbReference type="InterPro" id="IPR019358">
    <property type="entry name" value="NEMP_fam"/>
</dbReference>
<evidence type="ECO:0000256" key="5">
    <source>
        <dbReference type="ARBA" id="ARBA00022989"/>
    </source>
</evidence>
<feature type="chain" id="PRO_5043438113" evidence="10">
    <location>
        <begin position="28"/>
        <end position="480"/>
    </location>
</feature>
<feature type="transmembrane region" description="Helical" evidence="9">
    <location>
        <begin position="221"/>
        <end position="242"/>
    </location>
</feature>
<evidence type="ECO:0000256" key="10">
    <source>
        <dbReference type="SAM" id="SignalP"/>
    </source>
</evidence>
<dbReference type="Proteomes" id="UP001161247">
    <property type="component" value="Chromosome 6"/>
</dbReference>
<dbReference type="PANTHER" id="PTHR31587:SF4">
    <property type="entry name" value="TRANSMEMBRANE PROTEIN (DUF2215)"/>
    <property type="match status" value="1"/>
</dbReference>
<feature type="region of interest" description="Disordered" evidence="8">
    <location>
        <begin position="377"/>
        <end position="413"/>
    </location>
</feature>
<evidence type="ECO:0000256" key="7">
    <source>
        <dbReference type="ARBA" id="ARBA00023242"/>
    </source>
</evidence>